<sequence>MLPVLLFNVISGLVMDKAQDLAKDHVEDMIDSILPKDAKKELDKVIKEDPTHKFNTAKEALMGAVEGKLPVIKADGSMLPLEITLRLKIDPTTGSFDVVKQ</sequence>
<proteinExistence type="predicted"/>
<organism evidence="1">
    <name type="scientific">marine metagenome</name>
    <dbReference type="NCBI Taxonomy" id="408172"/>
    <lineage>
        <taxon>unclassified sequences</taxon>
        <taxon>metagenomes</taxon>
        <taxon>ecological metagenomes</taxon>
    </lineage>
</organism>
<reference evidence="1" key="1">
    <citation type="submission" date="2018-05" db="EMBL/GenBank/DDBJ databases">
        <authorList>
            <person name="Lanie J.A."/>
            <person name="Ng W.-L."/>
            <person name="Kazmierczak K.M."/>
            <person name="Andrzejewski T.M."/>
            <person name="Davidsen T.M."/>
            <person name="Wayne K.J."/>
            <person name="Tettelin H."/>
            <person name="Glass J.I."/>
            <person name="Rusch D."/>
            <person name="Podicherti R."/>
            <person name="Tsui H.-C.T."/>
            <person name="Winkler M.E."/>
        </authorList>
    </citation>
    <scope>NUCLEOTIDE SEQUENCE</scope>
</reference>
<dbReference type="EMBL" id="UINC01098866">
    <property type="protein sequence ID" value="SVC57708.1"/>
    <property type="molecule type" value="Genomic_DNA"/>
</dbReference>
<accession>A0A382NAZ5</accession>
<evidence type="ECO:0000313" key="1">
    <source>
        <dbReference type="EMBL" id="SVC57708.1"/>
    </source>
</evidence>
<name>A0A382NAZ5_9ZZZZ</name>
<protein>
    <submittedName>
        <fullName evidence="1">Uncharacterized protein</fullName>
    </submittedName>
</protein>
<gene>
    <name evidence="1" type="ORF">METZ01_LOCUS310562</name>
</gene>
<dbReference type="AlphaFoldDB" id="A0A382NAZ5"/>